<dbReference type="PANTHER" id="PTHR10954:SF18">
    <property type="entry name" value="RIBONUCLEASE HII"/>
    <property type="match status" value="1"/>
</dbReference>
<dbReference type="AlphaFoldDB" id="A0A1S8M9J4"/>
<dbReference type="GO" id="GO:0030145">
    <property type="term" value="F:manganese ion binding"/>
    <property type="evidence" value="ECO:0007669"/>
    <property type="project" value="UniProtKB-UniRule"/>
</dbReference>
<evidence type="ECO:0000313" key="17">
    <source>
        <dbReference type="EMBL" id="URZ11623.1"/>
    </source>
</evidence>
<dbReference type="KEGG" id="crw:CROST_023400"/>
<dbReference type="InterPro" id="IPR024567">
    <property type="entry name" value="RNase_HII/HIII_dom"/>
</dbReference>
<dbReference type="NCBIfam" id="NF000594">
    <property type="entry name" value="PRK00015.1-1"/>
    <property type="match status" value="1"/>
</dbReference>
<comment type="catalytic activity">
    <reaction evidence="1 14 15 16">
        <text>Endonucleolytic cleavage to 5'-phosphomonoester.</text>
        <dbReference type="EC" id="3.1.26.4"/>
    </reaction>
</comment>
<dbReference type="EC" id="3.1.26.4" evidence="6 14"/>
<dbReference type="GO" id="GO:0004523">
    <property type="term" value="F:RNA-DNA hybrid ribonuclease activity"/>
    <property type="evidence" value="ECO:0007669"/>
    <property type="project" value="UniProtKB-UniRule"/>
</dbReference>
<evidence type="ECO:0000256" key="8">
    <source>
        <dbReference type="ARBA" id="ARBA00022490"/>
    </source>
</evidence>
<sequence length="254" mass="28233">MSFKEIKSTLDNMDEQSRLSSAHDIMDDSRKNVKALCKKIINAHEKKLNEIARVKKLYEFDKQFGNIIIAGVDEVGRGPLAGPIVGAAVVLELNIKDDLDLILGINDSKKLSHKKREELSKIIKEKALAFEIAALDNNEIDSKGISWCNNEIFKIAVSKLKVKPELVISDGYAVKGLGIKNHYIVKGDAQSASIACASIIAKVYRDNLMCEYAENYQGYGFESNVGYGSKDHIDAIKKFGTTPIHRMSFLKNIL</sequence>
<dbReference type="PANTHER" id="PTHR10954">
    <property type="entry name" value="RIBONUCLEASE H2 SUBUNIT A"/>
    <property type="match status" value="1"/>
</dbReference>
<protein>
    <recommendedName>
        <fullName evidence="7 14">Ribonuclease HII</fullName>
        <shortName evidence="14">RNase HII</shortName>
        <ecNumber evidence="6 14">3.1.26.4</ecNumber>
    </recommendedName>
</protein>
<keyword evidence="9 14" id="KW-0540">Nuclease</keyword>
<dbReference type="SUPFAM" id="SSF53098">
    <property type="entry name" value="Ribonuclease H-like"/>
    <property type="match status" value="1"/>
</dbReference>
<feature type="binding site" evidence="14 15">
    <location>
        <position position="73"/>
    </location>
    <ligand>
        <name>a divalent metal cation</name>
        <dbReference type="ChEBI" id="CHEBI:60240"/>
    </ligand>
</feature>
<dbReference type="NCBIfam" id="NF000595">
    <property type="entry name" value="PRK00015.1-3"/>
    <property type="match status" value="1"/>
</dbReference>
<keyword evidence="8 14" id="KW-0963">Cytoplasm</keyword>
<dbReference type="GO" id="GO:0005737">
    <property type="term" value="C:cytoplasm"/>
    <property type="evidence" value="ECO:0007669"/>
    <property type="project" value="UniProtKB-SubCell"/>
</dbReference>
<dbReference type="InterPro" id="IPR036397">
    <property type="entry name" value="RNaseH_sf"/>
</dbReference>
<keyword evidence="10 14" id="KW-0479">Metal-binding</keyword>
<evidence type="ECO:0000256" key="12">
    <source>
        <dbReference type="ARBA" id="ARBA00022801"/>
    </source>
</evidence>
<keyword evidence="12 14" id="KW-0378">Hydrolase</keyword>
<organism evidence="17 18">
    <name type="scientific">Clostridium felsineum</name>
    <dbReference type="NCBI Taxonomy" id="36839"/>
    <lineage>
        <taxon>Bacteria</taxon>
        <taxon>Bacillati</taxon>
        <taxon>Bacillota</taxon>
        <taxon>Clostridia</taxon>
        <taxon>Eubacteriales</taxon>
        <taxon>Clostridiaceae</taxon>
        <taxon>Clostridium</taxon>
    </lineage>
</organism>
<comment type="function">
    <text evidence="3 14 16">Endonuclease that specifically degrades the RNA of RNA-DNA hybrids.</text>
</comment>
<name>A0A1S8M9J4_9CLOT</name>
<comment type="subcellular location">
    <subcellularLocation>
        <location evidence="4 14">Cytoplasm</location>
    </subcellularLocation>
</comment>
<dbReference type="EMBL" id="CP096983">
    <property type="protein sequence ID" value="URZ11623.1"/>
    <property type="molecule type" value="Genomic_DNA"/>
</dbReference>
<dbReference type="Proteomes" id="UP000190951">
    <property type="component" value="Chromosome"/>
</dbReference>
<keyword evidence="13 14" id="KW-0464">Manganese</keyword>
<keyword evidence="18" id="KW-1185">Reference proteome</keyword>
<evidence type="ECO:0000256" key="5">
    <source>
        <dbReference type="ARBA" id="ARBA00007383"/>
    </source>
</evidence>
<evidence type="ECO:0000256" key="1">
    <source>
        <dbReference type="ARBA" id="ARBA00000077"/>
    </source>
</evidence>
<keyword evidence="11 14" id="KW-0255">Endonuclease</keyword>
<dbReference type="Gene3D" id="3.30.420.10">
    <property type="entry name" value="Ribonuclease H-like superfamily/Ribonuclease H"/>
    <property type="match status" value="1"/>
</dbReference>
<dbReference type="STRING" id="84029.CROST_03530"/>
<evidence type="ECO:0000313" key="18">
    <source>
        <dbReference type="Proteomes" id="UP000190951"/>
    </source>
</evidence>
<dbReference type="RefSeq" id="WP_077833803.1">
    <property type="nucleotide sequence ID" value="NZ_CP096983.1"/>
</dbReference>
<evidence type="ECO:0000256" key="3">
    <source>
        <dbReference type="ARBA" id="ARBA00004065"/>
    </source>
</evidence>
<dbReference type="Pfam" id="PF01351">
    <property type="entry name" value="RNase_HII"/>
    <property type="match status" value="1"/>
</dbReference>
<evidence type="ECO:0000256" key="2">
    <source>
        <dbReference type="ARBA" id="ARBA00001946"/>
    </source>
</evidence>
<evidence type="ECO:0000256" key="10">
    <source>
        <dbReference type="ARBA" id="ARBA00022723"/>
    </source>
</evidence>
<dbReference type="InterPro" id="IPR022898">
    <property type="entry name" value="RNase_HII"/>
</dbReference>
<evidence type="ECO:0000256" key="16">
    <source>
        <dbReference type="RuleBase" id="RU003515"/>
    </source>
</evidence>
<evidence type="ECO:0000256" key="11">
    <source>
        <dbReference type="ARBA" id="ARBA00022759"/>
    </source>
</evidence>
<reference evidence="17 18" key="1">
    <citation type="submission" date="2022-04" db="EMBL/GenBank/DDBJ databases">
        <title>Genome sequence of C. roseum typestrain.</title>
        <authorList>
            <person name="Poehlein A."/>
            <person name="Schoch T."/>
            <person name="Duerre P."/>
            <person name="Daniel R."/>
        </authorList>
    </citation>
    <scope>NUCLEOTIDE SEQUENCE [LARGE SCALE GENOMIC DNA]</scope>
    <source>
        <strain evidence="17 18">DSM 7320</strain>
    </source>
</reference>
<dbReference type="PROSITE" id="PS51975">
    <property type="entry name" value="RNASE_H_2"/>
    <property type="match status" value="1"/>
</dbReference>
<evidence type="ECO:0000256" key="15">
    <source>
        <dbReference type="PROSITE-ProRule" id="PRU01319"/>
    </source>
</evidence>
<comment type="cofactor">
    <cofactor evidence="14 15">
        <name>Mn(2+)</name>
        <dbReference type="ChEBI" id="CHEBI:29035"/>
    </cofactor>
    <cofactor evidence="14 15">
        <name>Mg(2+)</name>
        <dbReference type="ChEBI" id="CHEBI:18420"/>
    </cofactor>
    <text evidence="14 15">Manganese or magnesium. Binds 1 divalent metal ion per monomer in the absence of substrate. May bind a second metal ion after substrate binding.</text>
</comment>
<evidence type="ECO:0000256" key="4">
    <source>
        <dbReference type="ARBA" id="ARBA00004496"/>
    </source>
</evidence>
<dbReference type="GO" id="GO:0032299">
    <property type="term" value="C:ribonuclease H2 complex"/>
    <property type="evidence" value="ECO:0007669"/>
    <property type="project" value="TreeGrafter"/>
</dbReference>
<gene>
    <name evidence="14 17" type="primary">rnhB</name>
    <name evidence="17" type="ORF">CROST_023400</name>
</gene>
<evidence type="ECO:0000256" key="6">
    <source>
        <dbReference type="ARBA" id="ARBA00012180"/>
    </source>
</evidence>
<accession>A0A1S8M9J4</accession>
<dbReference type="GO" id="GO:0003723">
    <property type="term" value="F:RNA binding"/>
    <property type="evidence" value="ECO:0007669"/>
    <property type="project" value="UniProtKB-UniRule"/>
</dbReference>
<dbReference type="GO" id="GO:0043137">
    <property type="term" value="P:DNA replication, removal of RNA primer"/>
    <property type="evidence" value="ECO:0007669"/>
    <property type="project" value="TreeGrafter"/>
</dbReference>
<dbReference type="CDD" id="cd07182">
    <property type="entry name" value="RNase_HII_bacteria_HII_like"/>
    <property type="match status" value="1"/>
</dbReference>
<dbReference type="GO" id="GO:0006298">
    <property type="term" value="P:mismatch repair"/>
    <property type="evidence" value="ECO:0007669"/>
    <property type="project" value="TreeGrafter"/>
</dbReference>
<proteinExistence type="inferred from homology"/>
<feature type="binding site" evidence="14 15">
    <location>
        <position position="170"/>
    </location>
    <ligand>
        <name>a divalent metal cation</name>
        <dbReference type="ChEBI" id="CHEBI:60240"/>
    </ligand>
</feature>
<evidence type="ECO:0000256" key="9">
    <source>
        <dbReference type="ARBA" id="ARBA00022722"/>
    </source>
</evidence>
<evidence type="ECO:0000256" key="7">
    <source>
        <dbReference type="ARBA" id="ARBA00019179"/>
    </source>
</evidence>
<evidence type="ECO:0000256" key="14">
    <source>
        <dbReference type="HAMAP-Rule" id="MF_00052"/>
    </source>
</evidence>
<comment type="similarity">
    <text evidence="5 14 16">Belongs to the RNase HII family.</text>
</comment>
<dbReference type="InterPro" id="IPR012337">
    <property type="entry name" value="RNaseH-like_sf"/>
</dbReference>
<feature type="binding site" evidence="14 15">
    <location>
        <position position="74"/>
    </location>
    <ligand>
        <name>a divalent metal cation</name>
        <dbReference type="ChEBI" id="CHEBI:60240"/>
    </ligand>
</feature>
<comment type="cofactor">
    <cofactor evidence="2">
        <name>Mg(2+)</name>
        <dbReference type="ChEBI" id="CHEBI:18420"/>
    </cofactor>
</comment>
<evidence type="ECO:0000256" key="13">
    <source>
        <dbReference type="ARBA" id="ARBA00023211"/>
    </source>
</evidence>
<dbReference type="InterPro" id="IPR001352">
    <property type="entry name" value="RNase_HII/HIII"/>
</dbReference>
<dbReference type="HAMAP" id="MF_00052_B">
    <property type="entry name" value="RNase_HII_B"/>
    <property type="match status" value="1"/>
</dbReference>